<dbReference type="SUPFAM" id="SSF81901">
    <property type="entry name" value="HCP-like"/>
    <property type="match status" value="3"/>
</dbReference>
<gene>
    <name evidence="2" type="primary">SEL1L</name>
    <name evidence="2" type="ORF">SNAT2548_LOCUS674</name>
</gene>
<dbReference type="Pfam" id="PF08238">
    <property type="entry name" value="Sel1"/>
    <property type="match status" value="9"/>
</dbReference>
<protein>
    <submittedName>
        <fullName evidence="2">SEL1L protein</fullName>
    </submittedName>
</protein>
<dbReference type="AlphaFoldDB" id="A0A812GM98"/>
<comment type="caution">
    <text evidence="2">The sequence shown here is derived from an EMBL/GenBank/DDBJ whole genome shotgun (WGS) entry which is preliminary data.</text>
</comment>
<dbReference type="PANTHER" id="PTHR11102:SF147">
    <property type="entry name" value="SEL1L ADAPTOR SUBUNIT OF ERAD E3 UBIQUITIN LIGASE"/>
    <property type="match status" value="1"/>
</dbReference>
<accession>A0A812GM98</accession>
<sequence>MVRVVCFCLTVLLTVLAFLAAKLGLLYLFGFHTWTAPPIADVDVPTPTSEEPEQSAPHLEALQELRRGNAKAALAKARGCAAEYGGCRSLLGELYLTGTEVSQDLAQALHWFQAGADLGDPDSQYALGVLYANLLDEESSLELQKNEGLSILYLYAASLSGHLGAMMAMGYRHLQGLGAPRACGTAALNYIEVARRVAQVYSSGMPKAVELVRLGVDNRDRQMSISEMAVFVEIAASGDANVAAAVGKRYLLGLEGFHQNYARAAGHLTTAAQKQHPNAMALLGYMYSLGLGVTKDFDRAYRYFQDAASRDDALGHNGLGFIYFHGTKTQAQDFDLAFRHFNFSAHAGSADGMFNLGSLYLTGTGTEQSFQRAAHWYTQALDRGHTPAAYTLAVMHLNGIGAVRNCKMAVELLKRVCERGSWVSGKLREAYDLQEQHSSEAAAWRFLQLAEAGHEVAQMNAAHLFDSGAASFLLNTSESDAAEPEERRWGRFFAQRHYELSAEQGNAFSELRLGDFAYYGWGFRLHSSAAVAEFEEDCRVVSEPQSKAQRSSSCGLQQFRMSSETF</sequence>
<proteinExistence type="inferred from homology"/>
<dbReference type="Gene3D" id="1.25.40.10">
    <property type="entry name" value="Tetratricopeptide repeat domain"/>
    <property type="match status" value="2"/>
</dbReference>
<organism evidence="2 3">
    <name type="scientific">Symbiodinium natans</name>
    <dbReference type="NCBI Taxonomy" id="878477"/>
    <lineage>
        <taxon>Eukaryota</taxon>
        <taxon>Sar</taxon>
        <taxon>Alveolata</taxon>
        <taxon>Dinophyceae</taxon>
        <taxon>Suessiales</taxon>
        <taxon>Symbiodiniaceae</taxon>
        <taxon>Symbiodinium</taxon>
    </lineage>
</organism>
<dbReference type="EMBL" id="CAJNDS010000033">
    <property type="protein sequence ID" value="CAE6926564.1"/>
    <property type="molecule type" value="Genomic_DNA"/>
</dbReference>
<keyword evidence="3" id="KW-1185">Reference proteome</keyword>
<dbReference type="InterPro" id="IPR006597">
    <property type="entry name" value="Sel1-like"/>
</dbReference>
<dbReference type="InterPro" id="IPR011990">
    <property type="entry name" value="TPR-like_helical_dom_sf"/>
</dbReference>
<reference evidence="2" key="1">
    <citation type="submission" date="2021-02" db="EMBL/GenBank/DDBJ databases">
        <authorList>
            <person name="Dougan E. K."/>
            <person name="Rhodes N."/>
            <person name="Thang M."/>
            <person name="Chan C."/>
        </authorList>
    </citation>
    <scope>NUCLEOTIDE SEQUENCE</scope>
</reference>
<dbReference type="Proteomes" id="UP000604046">
    <property type="component" value="Unassembled WGS sequence"/>
</dbReference>
<comment type="similarity">
    <text evidence="1">Belongs to the sel-1 family.</text>
</comment>
<name>A0A812GM98_9DINO</name>
<dbReference type="InterPro" id="IPR050767">
    <property type="entry name" value="Sel1_AlgK"/>
</dbReference>
<evidence type="ECO:0000313" key="2">
    <source>
        <dbReference type="EMBL" id="CAE6926564.1"/>
    </source>
</evidence>
<evidence type="ECO:0000313" key="3">
    <source>
        <dbReference type="Proteomes" id="UP000604046"/>
    </source>
</evidence>
<evidence type="ECO:0000256" key="1">
    <source>
        <dbReference type="ARBA" id="ARBA00038101"/>
    </source>
</evidence>
<dbReference type="OrthoDB" id="27934at2759"/>
<dbReference type="SMART" id="SM00671">
    <property type="entry name" value="SEL1"/>
    <property type="match status" value="8"/>
</dbReference>
<dbReference type="PANTHER" id="PTHR11102">
    <property type="entry name" value="SEL-1-LIKE PROTEIN"/>
    <property type="match status" value="1"/>
</dbReference>